<dbReference type="Pfam" id="PF12894">
    <property type="entry name" value="ANAPC4_WD40"/>
    <property type="match status" value="1"/>
</dbReference>
<feature type="domain" description="Anaphase-promoting complex subunit 4-like WD40" evidence="3">
    <location>
        <begin position="283"/>
        <end position="355"/>
    </location>
</feature>
<name>A0A9D4QZG6_DREPO</name>
<dbReference type="InterPro" id="IPR024977">
    <property type="entry name" value="Apc4-like_WD40_dom"/>
</dbReference>
<feature type="repeat" description="WD" evidence="2">
    <location>
        <begin position="371"/>
        <end position="397"/>
    </location>
</feature>
<keyword evidence="5" id="KW-1185">Reference proteome</keyword>
<dbReference type="AlphaFoldDB" id="A0A9D4QZG6"/>
<dbReference type="InterPro" id="IPR001680">
    <property type="entry name" value="WD40_rpt"/>
</dbReference>
<dbReference type="SMART" id="SM00320">
    <property type="entry name" value="WD40"/>
    <property type="match status" value="3"/>
</dbReference>
<evidence type="ECO:0000313" key="4">
    <source>
        <dbReference type="EMBL" id="KAH3849284.1"/>
    </source>
</evidence>
<reference evidence="4" key="1">
    <citation type="journal article" date="2019" name="bioRxiv">
        <title>The Genome of the Zebra Mussel, Dreissena polymorpha: A Resource for Invasive Species Research.</title>
        <authorList>
            <person name="McCartney M.A."/>
            <person name="Auch B."/>
            <person name="Kono T."/>
            <person name="Mallez S."/>
            <person name="Zhang Y."/>
            <person name="Obille A."/>
            <person name="Becker A."/>
            <person name="Abrahante J.E."/>
            <person name="Garbe J."/>
            <person name="Badalamenti J.P."/>
            <person name="Herman A."/>
            <person name="Mangelson H."/>
            <person name="Liachko I."/>
            <person name="Sullivan S."/>
            <person name="Sone E.D."/>
            <person name="Koren S."/>
            <person name="Silverstein K.A.T."/>
            <person name="Beckman K.B."/>
            <person name="Gohl D.M."/>
        </authorList>
    </citation>
    <scope>NUCLEOTIDE SEQUENCE</scope>
    <source>
        <strain evidence="4">Duluth1</strain>
        <tissue evidence="4">Whole animal</tissue>
    </source>
</reference>
<dbReference type="PANTHER" id="PTHR15622:SF2">
    <property type="entry name" value="U4_U6 SMALL NUCLEAR RIBONUCLEOPROTEIN PRP4"/>
    <property type="match status" value="1"/>
</dbReference>
<evidence type="ECO:0000256" key="1">
    <source>
        <dbReference type="ARBA" id="ARBA00022786"/>
    </source>
</evidence>
<dbReference type="PANTHER" id="PTHR15622">
    <property type="entry name" value="WD40 REPEAT PROTEIN"/>
    <property type="match status" value="1"/>
</dbReference>
<dbReference type="Gene3D" id="2.130.10.10">
    <property type="entry name" value="YVTN repeat-like/Quinoprotein amine dehydrogenase"/>
    <property type="match status" value="1"/>
</dbReference>
<protein>
    <recommendedName>
        <fullName evidence="3">Anaphase-promoting complex subunit 4-like WD40 domain-containing protein</fullName>
    </recommendedName>
</protein>
<keyword evidence="1" id="KW-0833">Ubl conjugation pathway</keyword>
<keyword evidence="2" id="KW-0853">WD repeat</keyword>
<dbReference type="InterPro" id="IPR036036">
    <property type="entry name" value="SOCS_box-like_dom_sf"/>
</dbReference>
<dbReference type="InterPro" id="IPR036322">
    <property type="entry name" value="WD40_repeat_dom_sf"/>
</dbReference>
<dbReference type="GO" id="GO:0035556">
    <property type="term" value="P:intracellular signal transduction"/>
    <property type="evidence" value="ECO:0007669"/>
    <property type="project" value="InterPro"/>
</dbReference>
<comment type="caution">
    <text evidence="4">The sequence shown here is derived from an EMBL/GenBank/DDBJ whole genome shotgun (WGS) entry which is preliminary data.</text>
</comment>
<sequence>MGLAMRIQFHTHIEGDVGRCIPNTKHRKFPSHLIKPAGDLVLETMTYPMNCWLNTKVSPNNVYWWCDAQFLPNDDNTLFLTGGAYDPRTMHAWNSVKHVRPGRVMKLDLMKASAVVFPESSMPNFPNIQMHLSGEYVGYIGPEAVKIQTTNHEDVFIKHKDIRNCNYKFCAFSPNGKYLAILLSVSKSFEIIISRVDKGLTFHDIDLPLSRHIQGFKGHSFNEHVECKWSPDSEYITVCSNIEYVFVLSKNLEIVVDIAADILPANAYPSWSGTFDYDPRSCHDILAVGCKDRKVYFLNVSSKETFLQSEVLGKDDIDSLAFHPQGTSIAVGTRDFNIYLLSTNDAQMVFQIDMNFHVPDLTVKNSSFPSIMRLSFSSTGEQLATASSDGKARIWQLPVDISLFRLCKWIIMSHVPGTKLQQLPLPKQIVSKLLEMPRHP</sequence>
<dbReference type="SUPFAM" id="SSF158235">
    <property type="entry name" value="SOCS box-like"/>
    <property type="match status" value="1"/>
</dbReference>
<dbReference type="InterPro" id="IPR051983">
    <property type="entry name" value="WSB_SOCS-box_domain"/>
</dbReference>
<organism evidence="4 5">
    <name type="scientific">Dreissena polymorpha</name>
    <name type="common">Zebra mussel</name>
    <name type="synonym">Mytilus polymorpha</name>
    <dbReference type="NCBI Taxonomy" id="45954"/>
    <lineage>
        <taxon>Eukaryota</taxon>
        <taxon>Metazoa</taxon>
        <taxon>Spiralia</taxon>
        <taxon>Lophotrochozoa</taxon>
        <taxon>Mollusca</taxon>
        <taxon>Bivalvia</taxon>
        <taxon>Autobranchia</taxon>
        <taxon>Heteroconchia</taxon>
        <taxon>Euheterodonta</taxon>
        <taxon>Imparidentia</taxon>
        <taxon>Neoheterodontei</taxon>
        <taxon>Myida</taxon>
        <taxon>Dreissenoidea</taxon>
        <taxon>Dreissenidae</taxon>
        <taxon>Dreissena</taxon>
    </lineage>
</organism>
<dbReference type="GO" id="GO:0000209">
    <property type="term" value="P:protein polyubiquitination"/>
    <property type="evidence" value="ECO:0007669"/>
    <property type="project" value="TreeGrafter"/>
</dbReference>
<dbReference type="Proteomes" id="UP000828390">
    <property type="component" value="Unassembled WGS sequence"/>
</dbReference>
<dbReference type="SUPFAM" id="SSF50978">
    <property type="entry name" value="WD40 repeat-like"/>
    <property type="match status" value="1"/>
</dbReference>
<dbReference type="PROSITE" id="PS50082">
    <property type="entry name" value="WD_REPEATS_2"/>
    <property type="match status" value="1"/>
</dbReference>
<dbReference type="InterPro" id="IPR015943">
    <property type="entry name" value="WD40/YVTN_repeat-like_dom_sf"/>
</dbReference>
<accession>A0A9D4QZG6</accession>
<dbReference type="Pfam" id="PF00400">
    <property type="entry name" value="WD40"/>
    <property type="match status" value="1"/>
</dbReference>
<evidence type="ECO:0000259" key="3">
    <source>
        <dbReference type="Pfam" id="PF12894"/>
    </source>
</evidence>
<gene>
    <name evidence="4" type="ORF">DPMN_091680</name>
</gene>
<evidence type="ECO:0000313" key="5">
    <source>
        <dbReference type="Proteomes" id="UP000828390"/>
    </source>
</evidence>
<dbReference type="OrthoDB" id="2013972at2759"/>
<reference evidence="4" key="2">
    <citation type="submission" date="2020-11" db="EMBL/GenBank/DDBJ databases">
        <authorList>
            <person name="McCartney M.A."/>
            <person name="Auch B."/>
            <person name="Kono T."/>
            <person name="Mallez S."/>
            <person name="Becker A."/>
            <person name="Gohl D.M."/>
            <person name="Silverstein K.A.T."/>
            <person name="Koren S."/>
            <person name="Bechman K.B."/>
            <person name="Herman A."/>
            <person name="Abrahante J.E."/>
            <person name="Garbe J."/>
        </authorList>
    </citation>
    <scope>NUCLEOTIDE SEQUENCE</scope>
    <source>
        <strain evidence="4">Duluth1</strain>
        <tissue evidence="4">Whole animal</tissue>
    </source>
</reference>
<evidence type="ECO:0000256" key="2">
    <source>
        <dbReference type="PROSITE-ProRule" id="PRU00221"/>
    </source>
</evidence>
<dbReference type="EMBL" id="JAIWYP010000003">
    <property type="protein sequence ID" value="KAH3849284.1"/>
    <property type="molecule type" value="Genomic_DNA"/>
</dbReference>
<proteinExistence type="predicted"/>